<feature type="compositionally biased region" description="Acidic residues" evidence="11">
    <location>
        <begin position="432"/>
        <end position="451"/>
    </location>
</feature>
<keyword evidence="7 10" id="KW-0804">Transcription</keyword>
<feature type="compositionally biased region" description="Basic residues" evidence="11">
    <location>
        <begin position="379"/>
        <end position="388"/>
    </location>
</feature>
<reference evidence="13" key="1">
    <citation type="submission" date="2013-12" db="EMBL/GenBank/DDBJ databases">
        <title>The Genome Sequence of Aphanomyces astaci APO3.</title>
        <authorList>
            <consortium name="The Broad Institute Genomics Platform"/>
            <person name="Russ C."/>
            <person name="Tyler B."/>
            <person name="van West P."/>
            <person name="Dieguez-Uribeondo J."/>
            <person name="Young S.K."/>
            <person name="Zeng Q."/>
            <person name="Gargeya S."/>
            <person name="Fitzgerald M."/>
            <person name="Abouelleil A."/>
            <person name="Alvarado L."/>
            <person name="Chapman S.B."/>
            <person name="Gainer-Dewar J."/>
            <person name="Goldberg J."/>
            <person name="Griggs A."/>
            <person name="Gujja S."/>
            <person name="Hansen M."/>
            <person name="Howarth C."/>
            <person name="Imamovic A."/>
            <person name="Ireland A."/>
            <person name="Larimer J."/>
            <person name="McCowan C."/>
            <person name="Murphy C."/>
            <person name="Pearson M."/>
            <person name="Poon T.W."/>
            <person name="Priest M."/>
            <person name="Roberts A."/>
            <person name="Saif S."/>
            <person name="Shea T."/>
            <person name="Sykes S."/>
            <person name="Wortman J."/>
            <person name="Nusbaum C."/>
            <person name="Birren B."/>
        </authorList>
    </citation>
    <scope>NUCLEOTIDE SEQUENCE [LARGE SCALE GENOMIC DNA]</scope>
    <source>
        <strain evidence="13">APO3</strain>
    </source>
</reference>
<gene>
    <name evidence="13" type="ORF">H257_05881</name>
</gene>
<proteinExistence type="inferred from homology"/>
<dbReference type="PANTHER" id="PTHR45849:SF3">
    <property type="entry name" value="HISTONE CHAPERONE RTT106"/>
    <property type="match status" value="1"/>
</dbReference>
<dbReference type="Gene3D" id="2.30.29.30">
    <property type="entry name" value="Pleckstrin-homology domain (PH domain)/Phosphotyrosine-binding domain (PTB)"/>
    <property type="match status" value="1"/>
</dbReference>
<comment type="function">
    <text evidence="10">Component of the FACT complex, a general chromatin factor that acts to reorganize nucleosomes. The FACT complex is involved in multiple processes that require DNA as a template such as mRNA elongation, DNA replication and DNA repair. During transcription elongation the FACT complex acts as a histone chaperone that both destabilizes and restores nucleosomal structure. It facilitates the passage of RNA polymerase II and transcription by promoting the dissociation of one histone H2A-H2B dimer from the nucleosome, then subsequently promotes the reestablishment of the nucleosome following the passage of RNA polymerase II.</text>
</comment>
<evidence type="ECO:0000259" key="12">
    <source>
        <dbReference type="SMART" id="SM01287"/>
    </source>
</evidence>
<sequence length="451" mass="50034">MSLTDEIKLASQLTATTSEIPFDLSDAIEKRDPTSLSDAISANYVNDETDDEHQWGQTILFLEEALAIAKHKHEAAARSKGADISNSALVTLNKVPSIVPKGKALDIVFGEADLVIQGKDFNISTPYTNIDVVLKLPQYEAVAKLTVHTYQFVLRLKTPLTHRKNRLSYLSFVIGSFAQQSDANVVFHGDEAKEDFADKKLHQVAEMLLQSLTSTTVIKTYPELGGKRYVSTTGAPFVKCYRRTTPGILFFLPQGLCFVNPPVFLSRQEIDSISWSRETSEALRTFDVTVEMVDGQRYEFSMLEKEEIPSITEFVGFFKTLRDEDDGIAPEDNDDDDDEVAPKEEEEEETKDDDSEDENGDENEPPKKKAKTGATKGKLSIKSKKQPAKAKPVQVDDDDEDADSNYEQDDDDDGESEEDEWAGSESCSDQAMDSDDDDGGNNDAGSDDDSD</sequence>
<dbReference type="SUPFAM" id="SSF50729">
    <property type="entry name" value="PH domain-like"/>
    <property type="match status" value="1"/>
</dbReference>
<evidence type="ECO:0000256" key="9">
    <source>
        <dbReference type="ARBA" id="ARBA00023242"/>
    </source>
</evidence>
<evidence type="ECO:0000256" key="10">
    <source>
        <dbReference type="RuleBase" id="RU364013"/>
    </source>
</evidence>
<dbReference type="PANTHER" id="PTHR45849">
    <property type="entry name" value="FACT COMPLEX SUBUNIT SSRP1"/>
    <property type="match status" value="1"/>
</dbReference>
<evidence type="ECO:0000256" key="3">
    <source>
        <dbReference type="ARBA" id="ARBA00022454"/>
    </source>
</evidence>
<feature type="region of interest" description="Disordered" evidence="11">
    <location>
        <begin position="324"/>
        <end position="451"/>
    </location>
</feature>
<evidence type="ECO:0000256" key="8">
    <source>
        <dbReference type="ARBA" id="ARBA00023204"/>
    </source>
</evidence>
<dbReference type="STRING" id="112090.W4GQP2"/>
<accession>W4GQP2</accession>
<name>W4GQP2_APHAT</name>
<evidence type="ECO:0000313" key="13">
    <source>
        <dbReference type="EMBL" id="ETV81334.1"/>
    </source>
</evidence>
<keyword evidence="3 10" id="KW-0158">Chromosome</keyword>
<dbReference type="GO" id="GO:0005694">
    <property type="term" value="C:chromosome"/>
    <property type="evidence" value="ECO:0007669"/>
    <property type="project" value="UniProtKB-SubCell"/>
</dbReference>
<dbReference type="InterPro" id="IPR013719">
    <property type="entry name" value="RTT106/SPT16-like_middle_dom"/>
</dbReference>
<dbReference type="PRINTS" id="PR00887">
    <property type="entry name" value="SSRCOGNITION"/>
</dbReference>
<keyword evidence="6 10" id="KW-0805">Transcription regulation</keyword>
<dbReference type="GeneID" id="20807877"/>
<evidence type="ECO:0000256" key="4">
    <source>
        <dbReference type="ARBA" id="ARBA00022705"/>
    </source>
</evidence>
<dbReference type="GO" id="GO:0031491">
    <property type="term" value="F:nucleosome binding"/>
    <property type="evidence" value="ECO:0007669"/>
    <property type="project" value="TreeGrafter"/>
</dbReference>
<comment type="similarity">
    <text evidence="1">Belongs to the RTT106 family.</text>
</comment>
<feature type="compositionally biased region" description="Acidic residues" evidence="11">
    <location>
        <begin position="395"/>
        <end position="422"/>
    </location>
</feature>
<dbReference type="EMBL" id="KI913124">
    <property type="protein sequence ID" value="ETV81334.1"/>
    <property type="molecule type" value="Genomic_DNA"/>
</dbReference>
<evidence type="ECO:0000256" key="11">
    <source>
        <dbReference type="SAM" id="MobiDB-lite"/>
    </source>
</evidence>
<dbReference type="RefSeq" id="XP_009829192.1">
    <property type="nucleotide sequence ID" value="XM_009830890.1"/>
</dbReference>
<dbReference type="AlphaFoldDB" id="W4GQP2"/>
<dbReference type="InterPro" id="IPR000969">
    <property type="entry name" value="SSRP1/POB3"/>
</dbReference>
<keyword evidence="4 10" id="KW-0235">DNA replication</keyword>
<evidence type="ECO:0000256" key="7">
    <source>
        <dbReference type="ARBA" id="ARBA00023163"/>
    </source>
</evidence>
<dbReference type="SMART" id="SM01287">
    <property type="entry name" value="Rtt106"/>
    <property type="match status" value="1"/>
</dbReference>
<protein>
    <recommendedName>
        <fullName evidence="10">FACT complex subunit SSRP1</fullName>
    </recommendedName>
</protein>
<dbReference type="Pfam" id="PF08512">
    <property type="entry name" value="Rttp106-like_middle"/>
    <property type="match status" value="1"/>
</dbReference>
<dbReference type="GO" id="GO:0006260">
    <property type="term" value="P:DNA replication"/>
    <property type="evidence" value="ECO:0007669"/>
    <property type="project" value="UniProtKB-KW"/>
</dbReference>
<organism evidence="13">
    <name type="scientific">Aphanomyces astaci</name>
    <name type="common">Crayfish plague agent</name>
    <dbReference type="NCBI Taxonomy" id="112090"/>
    <lineage>
        <taxon>Eukaryota</taxon>
        <taxon>Sar</taxon>
        <taxon>Stramenopiles</taxon>
        <taxon>Oomycota</taxon>
        <taxon>Saprolegniomycetes</taxon>
        <taxon>Saprolegniales</taxon>
        <taxon>Verrucalvaceae</taxon>
        <taxon>Aphanomyces</taxon>
    </lineage>
</organism>
<evidence type="ECO:0000256" key="1">
    <source>
        <dbReference type="ARBA" id="ARBA00006159"/>
    </source>
</evidence>
<dbReference type="GO" id="GO:0042393">
    <property type="term" value="F:histone binding"/>
    <property type="evidence" value="ECO:0007669"/>
    <property type="project" value="TreeGrafter"/>
</dbReference>
<dbReference type="OrthoDB" id="75754at2759"/>
<feature type="compositionally biased region" description="Acidic residues" evidence="11">
    <location>
        <begin position="324"/>
        <end position="363"/>
    </location>
</feature>
<dbReference type="GO" id="GO:0006281">
    <property type="term" value="P:DNA repair"/>
    <property type="evidence" value="ECO:0007669"/>
    <property type="project" value="UniProtKB-KW"/>
</dbReference>
<keyword evidence="8 10" id="KW-0234">DNA repair</keyword>
<keyword evidence="5 10" id="KW-0227">DNA damage</keyword>
<evidence type="ECO:0000256" key="2">
    <source>
        <dbReference type="ARBA" id="ARBA00010060"/>
    </source>
</evidence>
<dbReference type="InterPro" id="IPR050454">
    <property type="entry name" value="RTT106/SSRP1_HistChap/FACT"/>
</dbReference>
<dbReference type="GO" id="GO:0003677">
    <property type="term" value="F:DNA binding"/>
    <property type="evidence" value="ECO:0007669"/>
    <property type="project" value="InterPro"/>
</dbReference>
<dbReference type="Gene3D" id="2.30.29.150">
    <property type="match status" value="1"/>
</dbReference>
<evidence type="ECO:0000256" key="5">
    <source>
        <dbReference type="ARBA" id="ARBA00022763"/>
    </source>
</evidence>
<dbReference type="InterPro" id="IPR011993">
    <property type="entry name" value="PH-like_dom_sf"/>
</dbReference>
<feature type="domain" description="Histone chaperone RTT106/FACT complex subunit SPT16-like middle" evidence="12">
    <location>
        <begin position="235"/>
        <end position="325"/>
    </location>
</feature>
<comment type="similarity">
    <text evidence="2 10">Belongs to the SSRP1 family.</text>
</comment>
<keyword evidence="9 10" id="KW-0539">Nucleus</keyword>
<comment type="subcellular location">
    <subcellularLocation>
        <location evidence="10">Nucleus</location>
    </subcellularLocation>
    <subcellularLocation>
        <location evidence="10">Chromosome</location>
    </subcellularLocation>
</comment>
<evidence type="ECO:0000256" key="6">
    <source>
        <dbReference type="ARBA" id="ARBA00023015"/>
    </source>
</evidence>
<dbReference type="VEuPathDB" id="FungiDB:H257_05881"/>
<dbReference type="GO" id="GO:0005634">
    <property type="term" value="C:nucleus"/>
    <property type="evidence" value="ECO:0007669"/>
    <property type="project" value="UniProtKB-SubCell"/>
</dbReference>